<dbReference type="eggNOG" id="ENOG50310GU">
    <property type="taxonomic scope" value="Bacteria"/>
</dbReference>
<dbReference type="KEGG" id="mpo:Mpop_1896"/>
<proteinExistence type="predicted"/>
<gene>
    <name evidence="2" type="ordered locus">Mpop_1896</name>
</gene>
<name>B1ZJF6_METPB</name>
<evidence type="ECO:0000313" key="2">
    <source>
        <dbReference type="EMBL" id="ACB80059.1"/>
    </source>
</evidence>
<organism evidence="2 3">
    <name type="scientific">Methylorubrum populi (strain ATCC BAA-705 / NCIMB 13946 / BJ001)</name>
    <name type="common">Methylobacterium populi</name>
    <dbReference type="NCBI Taxonomy" id="441620"/>
    <lineage>
        <taxon>Bacteria</taxon>
        <taxon>Pseudomonadati</taxon>
        <taxon>Pseudomonadota</taxon>
        <taxon>Alphaproteobacteria</taxon>
        <taxon>Hyphomicrobiales</taxon>
        <taxon>Methylobacteriaceae</taxon>
        <taxon>Methylorubrum</taxon>
    </lineage>
</organism>
<accession>B1ZJF6</accession>
<evidence type="ECO:0000256" key="1">
    <source>
        <dbReference type="SAM" id="MobiDB-lite"/>
    </source>
</evidence>
<dbReference type="HOGENOM" id="CLU_2012613_0_0_5"/>
<feature type="region of interest" description="Disordered" evidence="1">
    <location>
        <begin position="1"/>
        <end position="35"/>
    </location>
</feature>
<evidence type="ECO:0000313" key="3">
    <source>
        <dbReference type="Proteomes" id="UP000007136"/>
    </source>
</evidence>
<protein>
    <submittedName>
        <fullName evidence="2">Uncharacterized protein</fullName>
    </submittedName>
</protein>
<reference evidence="2" key="1">
    <citation type="submission" date="2008-04" db="EMBL/GenBank/DDBJ databases">
        <title>Complete sequence of chromosome of Methylobacterium populi BJ001.</title>
        <authorList>
            <consortium name="US DOE Joint Genome Institute"/>
            <person name="Copeland A."/>
            <person name="Lucas S."/>
            <person name="Lapidus A."/>
            <person name="Glavina del Rio T."/>
            <person name="Dalin E."/>
            <person name="Tice H."/>
            <person name="Bruce D."/>
            <person name="Goodwin L."/>
            <person name="Pitluck S."/>
            <person name="Chertkov O."/>
            <person name="Brettin T."/>
            <person name="Detter J.C."/>
            <person name="Han C."/>
            <person name="Kuske C.R."/>
            <person name="Schmutz J."/>
            <person name="Larimer F."/>
            <person name="Land M."/>
            <person name="Hauser L."/>
            <person name="Kyrpides N."/>
            <person name="Mikhailova N."/>
            <person name="Marx C."/>
            <person name="Richardson P."/>
        </authorList>
    </citation>
    <scope>NUCLEOTIDE SEQUENCE [LARGE SCALE GENOMIC DNA]</scope>
    <source>
        <strain evidence="2">BJ001</strain>
    </source>
</reference>
<feature type="compositionally biased region" description="Basic and acidic residues" evidence="1">
    <location>
        <begin position="23"/>
        <end position="35"/>
    </location>
</feature>
<dbReference type="AlphaFoldDB" id="B1ZJF6"/>
<dbReference type="EMBL" id="CP001029">
    <property type="protein sequence ID" value="ACB80059.1"/>
    <property type="molecule type" value="Genomic_DNA"/>
</dbReference>
<dbReference type="Proteomes" id="UP000007136">
    <property type="component" value="Chromosome"/>
</dbReference>
<sequence>MVGPGSYKISGRERRARRLSQNCRERGRPRPASLDKVENQLDRFRAEEFWDGVMQEIAELLVERGPLTPAEILPGLRAVTLRGATLHKEPLTPGTLKKKMDVRVFHGRYFEPLDEGRYARKAG</sequence>